<feature type="non-terminal residue" evidence="2">
    <location>
        <position position="1"/>
    </location>
</feature>
<evidence type="ECO:0000313" key="3">
    <source>
        <dbReference type="Proteomes" id="UP001177023"/>
    </source>
</evidence>
<feature type="region of interest" description="Disordered" evidence="1">
    <location>
        <begin position="156"/>
        <end position="244"/>
    </location>
</feature>
<keyword evidence="3" id="KW-1185">Reference proteome</keyword>
<accession>A0AA36CTJ2</accession>
<dbReference type="AlphaFoldDB" id="A0AA36CTJ2"/>
<sequence length="306" mass="34028">MSSKETSRGINPLFSGAAHSDVPKIQAVPEKQPPLINRAALDLYLGKPAATPNLTANSIGPEMQSENIPDSVKASSSPFSRIGTAVPHRKFSQRKFEDGQRIIFERESCASRYVTVASVDKQTETFEVSRNGTIIRKMEVLPVRVKERYFENEALPAPTEQYEAEADVPESSGRATERPKIARKPESEDLEVPFDPLPSGLLFTRGPELRMHARGKRPPEYKPRKERQELSKRPDEAQAQHCLVRPDVEKVIGGSEDLRVEEAPAQKKKLFSHAAILSSYAPSGAHTTQNIQISKLQSPPVDIFQI</sequence>
<dbReference type="EMBL" id="CATQJA010002625">
    <property type="protein sequence ID" value="CAJ0573935.1"/>
    <property type="molecule type" value="Genomic_DNA"/>
</dbReference>
<evidence type="ECO:0000313" key="2">
    <source>
        <dbReference type="EMBL" id="CAJ0573935.1"/>
    </source>
</evidence>
<feature type="compositionally biased region" description="Basic and acidic residues" evidence="1">
    <location>
        <begin position="207"/>
        <end position="244"/>
    </location>
</feature>
<proteinExistence type="predicted"/>
<feature type="region of interest" description="Disordered" evidence="1">
    <location>
        <begin position="55"/>
        <end position="79"/>
    </location>
</feature>
<gene>
    <name evidence="2" type="ORF">MSPICULIGERA_LOCUS12279</name>
</gene>
<comment type="caution">
    <text evidence="2">The sequence shown here is derived from an EMBL/GenBank/DDBJ whole genome shotgun (WGS) entry which is preliminary data.</text>
</comment>
<feature type="compositionally biased region" description="Basic and acidic residues" evidence="1">
    <location>
        <begin position="175"/>
        <end position="187"/>
    </location>
</feature>
<evidence type="ECO:0000256" key="1">
    <source>
        <dbReference type="SAM" id="MobiDB-lite"/>
    </source>
</evidence>
<dbReference type="Proteomes" id="UP001177023">
    <property type="component" value="Unassembled WGS sequence"/>
</dbReference>
<protein>
    <submittedName>
        <fullName evidence="2">Uncharacterized protein</fullName>
    </submittedName>
</protein>
<name>A0AA36CTJ2_9BILA</name>
<organism evidence="2 3">
    <name type="scientific">Mesorhabditis spiculigera</name>
    <dbReference type="NCBI Taxonomy" id="96644"/>
    <lineage>
        <taxon>Eukaryota</taxon>
        <taxon>Metazoa</taxon>
        <taxon>Ecdysozoa</taxon>
        <taxon>Nematoda</taxon>
        <taxon>Chromadorea</taxon>
        <taxon>Rhabditida</taxon>
        <taxon>Rhabditina</taxon>
        <taxon>Rhabditomorpha</taxon>
        <taxon>Rhabditoidea</taxon>
        <taxon>Rhabditidae</taxon>
        <taxon>Mesorhabditinae</taxon>
        <taxon>Mesorhabditis</taxon>
    </lineage>
</organism>
<reference evidence="2" key="1">
    <citation type="submission" date="2023-06" db="EMBL/GenBank/DDBJ databases">
        <authorList>
            <person name="Delattre M."/>
        </authorList>
    </citation>
    <scope>NUCLEOTIDE SEQUENCE</scope>
    <source>
        <strain evidence="2">AF72</strain>
    </source>
</reference>